<organism evidence="2 3">
    <name type="scientific">Streptomyces narbonensis</name>
    <dbReference type="NCBI Taxonomy" id="67333"/>
    <lineage>
        <taxon>Bacteria</taxon>
        <taxon>Bacillati</taxon>
        <taxon>Actinomycetota</taxon>
        <taxon>Actinomycetes</taxon>
        <taxon>Kitasatosporales</taxon>
        <taxon>Streptomycetaceae</taxon>
        <taxon>Streptomyces</taxon>
    </lineage>
</organism>
<evidence type="ECO:0008006" key="4">
    <source>
        <dbReference type="Google" id="ProtNLM"/>
    </source>
</evidence>
<evidence type="ECO:0000313" key="3">
    <source>
        <dbReference type="Proteomes" id="UP001551329"/>
    </source>
</evidence>
<name>A0ABV3CH18_9ACTN</name>
<protein>
    <recommendedName>
        <fullName evidence="4">Secreted protein</fullName>
    </recommendedName>
</protein>
<dbReference type="RefSeq" id="WP_358477135.1">
    <property type="nucleotide sequence ID" value="NZ_JBEZAE010000023.1"/>
</dbReference>
<dbReference type="Proteomes" id="UP001551329">
    <property type="component" value="Unassembled WGS sequence"/>
</dbReference>
<accession>A0ABV3CH18</accession>
<comment type="caution">
    <text evidence="2">The sequence shown here is derived from an EMBL/GenBank/DDBJ whole genome shotgun (WGS) entry which is preliminary data.</text>
</comment>
<dbReference type="EMBL" id="JBEZAE010000023">
    <property type="protein sequence ID" value="MEU7074057.1"/>
    <property type="molecule type" value="Genomic_DNA"/>
</dbReference>
<feature type="region of interest" description="Disordered" evidence="1">
    <location>
        <begin position="26"/>
        <end position="99"/>
    </location>
</feature>
<feature type="compositionally biased region" description="Basic and acidic residues" evidence="1">
    <location>
        <begin position="53"/>
        <end position="71"/>
    </location>
</feature>
<gene>
    <name evidence="2" type="ORF">AB0A88_28550</name>
</gene>
<sequence length="140" mass="14887">MPLRVHGTVPLLVLLSGFGYSLGSETLPAWIPDRSSTTTKGGSTPAGAGSPHEQADRGADEREPRDLDVLRHGGLPRLLGESPPTPDRHPPRQNRVRLRDGCKHHAVITARQDQVDNVAGDGLLGDVGVQARTEAAAAQR</sequence>
<reference evidence="2 3" key="1">
    <citation type="submission" date="2024-06" db="EMBL/GenBank/DDBJ databases">
        <title>The Natural Products Discovery Center: Release of the First 8490 Sequenced Strains for Exploring Actinobacteria Biosynthetic Diversity.</title>
        <authorList>
            <person name="Kalkreuter E."/>
            <person name="Kautsar S.A."/>
            <person name="Yang D."/>
            <person name="Bader C.D."/>
            <person name="Teijaro C.N."/>
            <person name="Fluegel L."/>
            <person name="Davis C.M."/>
            <person name="Simpson J.R."/>
            <person name="Lauterbach L."/>
            <person name="Steele A.D."/>
            <person name="Gui C."/>
            <person name="Meng S."/>
            <person name="Li G."/>
            <person name="Viehrig K."/>
            <person name="Ye F."/>
            <person name="Su P."/>
            <person name="Kiefer A.F."/>
            <person name="Nichols A."/>
            <person name="Cepeda A.J."/>
            <person name="Yan W."/>
            <person name="Fan B."/>
            <person name="Jiang Y."/>
            <person name="Adhikari A."/>
            <person name="Zheng C.-J."/>
            <person name="Schuster L."/>
            <person name="Cowan T.M."/>
            <person name="Smanski M.J."/>
            <person name="Chevrette M.G."/>
            <person name="De Carvalho L.P.S."/>
            <person name="Shen B."/>
        </authorList>
    </citation>
    <scope>NUCLEOTIDE SEQUENCE [LARGE SCALE GENOMIC DNA]</scope>
    <source>
        <strain evidence="2 3">NPDC045974</strain>
    </source>
</reference>
<evidence type="ECO:0000313" key="2">
    <source>
        <dbReference type="EMBL" id="MEU7074057.1"/>
    </source>
</evidence>
<evidence type="ECO:0000256" key="1">
    <source>
        <dbReference type="SAM" id="MobiDB-lite"/>
    </source>
</evidence>
<proteinExistence type="predicted"/>
<keyword evidence="3" id="KW-1185">Reference proteome</keyword>